<dbReference type="InterPro" id="IPR019170">
    <property type="entry name" value="Meckelin"/>
</dbReference>
<sequence>MLTKTFFIDWERPQPVVTSDVTKPPSADLTKGVTTAPTVIWRTYLVANEWNELQNYRKTSIAVQMITMAVLLKWLQLENWAAVAPGFSTEHRSPPFSESRLSRFALNSFLYLTIAAVQWVFHVLIIERILVDPFHSMIDLCSIANISVLSLTHPLYGYYIHGRSVHGRADTDMAHMNQYLQNERDNLCGNRGLEPGSDLQTFIVCLPKAFRDQFDEIAAKVFIPTTQTVRLTGTEATTAKVQKIAKVHDEINQFLMEFIDHSNTTADYVLRDRSFLESVLDIDFKDTTQTGNFARDNSEMAFSGAFVYGNEWSYLSFELLLFSCIDLATTNSAFAAFITFTFSTLFRKSCSVFFTNSLTKSSFVDQRFLF</sequence>
<dbReference type="AlphaFoldDB" id="F1L820"/>
<dbReference type="GO" id="GO:0036038">
    <property type="term" value="C:MKS complex"/>
    <property type="evidence" value="ECO:0007669"/>
    <property type="project" value="InterPro"/>
</dbReference>
<dbReference type="GO" id="GO:0060271">
    <property type="term" value="P:cilium assembly"/>
    <property type="evidence" value="ECO:0007669"/>
    <property type="project" value="InterPro"/>
</dbReference>
<organism evidence="2">
    <name type="scientific">Ascaris suum</name>
    <name type="common">Pig roundworm</name>
    <name type="synonym">Ascaris lumbricoides</name>
    <dbReference type="NCBI Taxonomy" id="6253"/>
    <lineage>
        <taxon>Eukaryota</taxon>
        <taxon>Metazoa</taxon>
        <taxon>Ecdysozoa</taxon>
        <taxon>Nematoda</taxon>
        <taxon>Chromadorea</taxon>
        <taxon>Rhabditida</taxon>
        <taxon>Spirurina</taxon>
        <taxon>Ascaridomorpha</taxon>
        <taxon>Ascaridoidea</taxon>
        <taxon>Ascarididae</taxon>
        <taxon>Ascaris</taxon>
    </lineage>
</organism>
<dbReference type="EMBL" id="JI173484">
    <property type="protein sequence ID" value="ADY46274.1"/>
    <property type="molecule type" value="mRNA"/>
</dbReference>
<keyword evidence="1" id="KW-1133">Transmembrane helix</keyword>
<reference evidence="2" key="1">
    <citation type="journal article" date="2011" name="Genome Res.">
        <title>Deep small RNA sequencing from the nematode Ascaris reveals conservation, functional diversification, and novel developmental profiles.</title>
        <authorList>
            <person name="Wang J."/>
            <person name="Czech B."/>
            <person name="Crunk A."/>
            <person name="Wallace A."/>
            <person name="Mitreva M."/>
            <person name="Hannon G.J."/>
            <person name="Davis R.E."/>
        </authorList>
    </citation>
    <scope>NUCLEOTIDE SEQUENCE</scope>
</reference>
<dbReference type="Pfam" id="PF09773">
    <property type="entry name" value="Meckelin"/>
    <property type="match status" value="1"/>
</dbReference>
<protein>
    <submittedName>
        <fullName evidence="2">Meckelin</fullName>
    </submittedName>
</protein>
<feature type="transmembrane region" description="Helical" evidence="1">
    <location>
        <begin position="109"/>
        <end position="131"/>
    </location>
</feature>
<accession>F1L820</accession>
<evidence type="ECO:0000256" key="1">
    <source>
        <dbReference type="SAM" id="Phobius"/>
    </source>
</evidence>
<dbReference type="PANTHER" id="PTHR21274:SF0">
    <property type="entry name" value="MECKELIN"/>
    <property type="match status" value="1"/>
</dbReference>
<proteinExistence type="evidence at transcript level"/>
<keyword evidence="1" id="KW-0812">Transmembrane</keyword>
<name>F1L820_ASCSU</name>
<evidence type="ECO:0000313" key="2">
    <source>
        <dbReference type="EMBL" id="ADY46274.1"/>
    </source>
</evidence>
<keyword evidence="1" id="KW-0472">Membrane</keyword>
<dbReference type="PANTHER" id="PTHR21274">
    <property type="entry name" value="MECKELIN"/>
    <property type="match status" value="1"/>
</dbReference>